<dbReference type="RefSeq" id="WP_084391749.1">
    <property type="nucleotide sequence ID" value="NZ_BMKF01000002.1"/>
</dbReference>
<dbReference type="SUPFAM" id="SSF158791">
    <property type="entry name" value="MgtE N-terminal domain-like"/>
    <property type="match status" value="1"/>
</dbReference>
<keyword evidence="3" id="KW-1185">Reference proteome</keyword>
<keyword evidence="1" id="KW-0175">Coiled coil</keyword>
<protein>
    <recommendedName>
        <fullName evidence="4">Magnesium transporter MgtE intracellular domain-containing protein</fullName>
    </recommendedName>
</protein>
<evidence type="ECO:0000256" key="1">
    <source>
        <dbReference type="SAM" id="Coils"/>
    </source>
</evidence>
<dbReference type="EMBL" id="BMKF01000002">
    <property type="protein sequence ID" value="GGB75702.1"/>
    <property type="molecule type" value="Genomic_DNA"/>
</dbReference>
<proteinExistence type="predicted"/>
<name>A0ABQ1JVE6_9PROT</name>
<feature type="coiled-coil region" evidence="1">
    <location>
        <begin position="77"/>
        <end position="111"/>
    </location>
</feature>
<evidence type="ECO:0008006" key="4">
    <source>
        <dbReference type="Google" id="ProtNLM"/>
    </source>
</evidence>
<evidence type="ECO:0000313" key="3">
    <source>
        <dbReference type="Proteomes" id="UP000628854"/>
    </source>
</evidence>
<sequence>MAGAGTRTHVLITLGVLFTIGGLTRVLPSTLAAAEETAADEHASDAEPHGEIVPASYSMPDDSTPAEEQICLTGAAAEALASDQEALAARADALREQELALRSRSQELDRQAAELAALKTTIDDRWKSMATSADNDIQHLAQMYSAMKPDQAAGIFNQMDPGFAAGFLRLMPSDQAGLILAGMQADKAYIVSVKLASKNGDIRSASTPQ</sequence>
<evidence type="ECO:0000313" key="2">
    <source>
        <dbReference type="EMBL" id="GGB75702.1"/>
    </source>
</evidence>
<reference evidence="3" key="1">
    <citation type="journal article" date="2019" name="Int. J. Syst. Evol. Microbiol.">
        <title>The Global Catalogue of Microorganisms (GCM) 10K type strain sequencing project: providing services to taxonomists for standard genome sequencing and annotation.</title>
        <authorList>
            <consortium name="The Broad Institute Genomics Platform"/>
            <consortium name="The Broad Institute Genome Sequencing Center for Infectious Disease"/>
            <person name="Wu L."/>
            <person name="Ma J."/>
        </authorList>
    </citation>
    <scope>NUCLEOTIDE SEQUENCE [LARGE SCALE GENOMIC DNA]</scope>
    <source>
        <strain evidence="3">CGMCC 1.15928</strain>
    </source>
</reference>
<comment type="caution">
    <text evidence="2">The sequence shown here is derived from an EMBL/GenBank/DDBJ whole genome shotgun (WGS) entry which is preliminary data.</text>
</comment>
<accession>A0ABQ1JVE6</accession>
<gene>
    <name evidence="2" type="ORF">GCM10011503_25520</name>
</gene>
<dbReference type="Proteomes" id="UP000628854">
    <property type="component" value="Unassembled WGS sequence"/>
</dbReference>
<organism evidence="2 3">
    <name type="scientific">Henriciella pelagia</name>
    <dbReference type="NCBI Taxonomy" id="1977912"/>
    <lineage>
        <taxon>Bacteria</taxon>
        <taxon>Pseudomonadati</taxon>
        <taxon>Pseudomonadota</taxon>
        <taxon>Alphaproteobacteria</taxon>
        <taxon>Hyphomonadales</taxon>
        <taxon>Hyphomonadaceae</taxon>
        <taxon>Henriciella</taxon>
    </lineage>
</organism>